<gene>
    <name evidence="2" type="ORF">M1E25_05085</name>
</gene>
<dbReference type="Gene3D" id="3.40.630.30">
    <property type="match status" value="1"/>
</dbReference>
<dbReference type="SUPFAM" id="SSF55729">
    <property type="entry name" value="Acyl-CoA N-acyltransferases (Nat)"/>
    <property type="match status" value="1"/>
</dbReference>
<accession>A0ABT0X2G9</accession>
<evidence type="ECO:0000313" key="2">
    <source>
        <dbReference type="EMBL" id="MCM2576733.1"/>
    </source>
</evidence>
<comment type="caution">
    <text evidence="2">The sequence shown here is derived from an EMBL/GenBank/DDBJ whole genome shotgun (WGS) entry which is preliminary data.</text>
</comment>
<sequence length="184" mass="20667">MFTVDLGDGAELRPLEPWQAPEFLAHIDRARAGVDPWIPWATRTTDLESAVKVLRSYADRQAADTGRIYGIWLDGSLVGGVMFPVFDTESGVCEIGCWLEPAAEGRGLVVRSARRLVDWAFGERGMSRIEWRVSPDNIRSINVARRLGMTCDGVLRENFPYRGVRRDMAVWSLLASEWRPADSV</sequence>
<organism evidence="2 3">
    <name type="scientific">Streptomyces meridianus</name>
    <dbReference type="NCBI Taxonomy" id="2938945"/>
    <lineage>
        <taxon>Bacteria</taxon>
        <taxon>Bacillati</taxon>
        <taxon>Actinomycetota</taxon>
        <taxon>Actinomycetes</taxon>
        <taxon>Kitasatosporales</taxon>
        <taxon>Streptomycetaceae</taxon>
        <taxon>Streptomyces</taxon>
    </lineage>
</organism>
<dbReference type="InterPro" id="IPR000182">
    <property type="entry name" value="GNAT_dom"/>
</dbReference>
<dbReference type="EMBL" id="JAMQGM010000012">
    <property type="protein sequence ID" value="MCM2576733.1"/>
    <property type="molecule type" value="Genomic_DNA"/>
</dbReference>
<protein>
    <submittedName>
        <fullName evidence="2">GNAT family N-acetyltransferase</fullName>
    </submittedName>
</protein>
<dbReference type="PANTHER" id="PTHR43441:SF10">
    <property type="entry name" value="ACETYLTRANSFERASE"/>
    <property type="match status" value="1"/>
</dbReference>
<dbReference type="RefSeq" id="WP_251410230.1">
    <property type="nucleotide sequence ID" value="NZ_JAMQGM010000012.1"/>
</dbReference>
<evidence type="ECO:0000313" key="3">
    <source>
        <dbReference type="Proteomes" id="UP001167160"/>
    </source>
</evidence>
<dbReference type="InterPro" id="IPR051908">
    <property type="entry name" value="Ribosomal_N-acetyltransferase"/>
</dbReference>
<name>A0ABT0X2G9_9ACTN</name>
<proteinExistence type="predicted"/>
<evidence type="ECO:0000259" key="1">
    <source>
        <dbReference type="PROSITE" id="PS51186"/>
    </source>
</evidence>
<dbReference type="PANTHER" id="PTHR43441">
    <property type="entry name" value="RIBOSOMAL-PROTEIN-SERINE ACETYLTRANSFERASE"/>
    <property type="match status" value="1"/>
</dbReference>
<dbReference type="Proteomes" id="UP001167160">
    <property type="component" value="Unassembled WGS sequence"/>
</dbReference>
<feature type="domain" description="N-acetyltransferase" evidence="1">
    <location>
        <begin position="10"/>
        <end position="167"/>
    </location>
</feature>
<dbReference type="Pfam" id="PF13302">
    <property type="entry name" value="Acetyltransf_3"/>
    <property type="match status" value="1"/>
</dbReference>
<dbReference type="InterPro" id="IPR016181">
    <property type="entry name" value="Acyl_CoA_acyltransferase"/>
</dbReference>
<dbReference type="PROSITE" id="PS51186">
    <property type="entry name" value="GNAT"/>
    <property type="match status" value="1"/>
</dbReference>
<keyword evidence="3" id="KW-1185">Reference proteome</keyword>
<reference evidence="2" key="1">
    <citation type="journal article" date="2023" name="Int. J. Syst. Evol. Microbiol.">
        <title>Streptomyces meridianus sp. nov. isolated from brackish water of the Tagus estuary in Alcochete, Portugal.</title>
        <authorList>
            <person name="Santos J.D.N."/>
            <person name="Klimek D."/>
            <person name="Calusinska M."/>
            <person name="Lobo Da Cunha A."/>
            <person name="Catita J."/>
            <person name="Goncalves H."/>
            <person name="Gonzalez I."/>
            <person name="Reyes F."/>
            <person name="Lage O.M."/>
        </authorList>
    </citation>
    <scope>NUCLEOTIDE SEQUENCE</scope>
    <source>
        <strain evidence="2">MTZ3.1</strain>
    </source>
</reference>